<reference evidence="3" key="1">
    <citation type="submission" date="2016-10" db="EMBL/GenBank/DDBJ databases">
        <authorList>
            <person name="Varghese N."/>
            <person name="Submissions S."/>
        </authorList>
    </citation>
    <scope>NUCLEOTIDE SEQUENCE [LARGE SCALE GENOMIC DNA]</scope>
    <source>
        <strain evidence="3">DSM 44209</strain>
    </source>
</reference>
<keyword evidence="3" id="KW-1185">Reference proteome</keyword>
<evidence type="ECO:0000259" key="1">
    <source>
        <dbReference type="PROSITE" id="PS51704"/>
    </source>
</evidence>
<gene>
    <name evidence="2" type="ORF">SAMN04488546_0322</name>
</gene>
<dbReference type="SUPFAM" id="SSF51695">
    <property type="entry name" value="PLC-like phosphodiesterases"/>
    <property type="match status" value="1"/>
</dbReference>
<dbReference type="Pfam" id="PF03009">
    <property type="entry name" value="GDPD"/>
    <property type="match status" value="1"/>
</dbReference>
<accession>A0A1H9YX22</accession>
<dbReference type="Proteomes" id="UP000198507">
    <property type="component" value="Unassembled WGS sequence"/>
</dbReference>
<feature type="domain" description="GP-PDE" evidence="1">
    <location>
        <begin position="1"/>
        <end position="245"/>
    </location>
</feature>
<dbReference type="EMBL" id="FOIE01000001">
    <property type="protein sequence ID" value="SES73746.1"/>
    <property type="molecule type" value="Genomic_DNA"/>
</dbReference>
<sequence length="258" mass="26156">MRVIGHRGTPLHPTYPENTLAAVRTALQAGVDGVEVDVRATEDGVLVLSHDGDLGRVLGTGPGTGPVVAGTPLAELRSVALPGGTGVPTLTEVLDLAAVHGAYVATEVKPEAGGPDARRTARLLAALLEDRRRRRPDADRVTTTSFDLATAASLAGCGTVSGALIVAPGADPDRAALRARAHGLTDVHLHVTHVRDDPAVVHRVLARGLLVAVGIVDDPDEAERMAGLGVDLLCTDDPVGLGLARAGATSADAAGVAG</sequence>
<organism evidence="2 3">
    <name type="scientific">Geodermatophilus poikilotrophus</name>
    <dbReference type="NCBI Taxonomy" id="1333667"/>
    <lineage>
        <taxon>Bacteria</taxon>
        <taxon>Bacillati</taxon>
        <taxon>Actinomycetota</taxon>
        <taxon>Actinomycetes</taxon>
        <taxon>Geodermatophilales</taxon>
        <taxon>Geodermatophilaceae</taxon>
        <taxon>Geodermatophilus</taxon>
    </lineage>
</organism>
<name>A0A1H9YX22_9ACTN</name>
<evidence type="ECO:0000313" key="2">
    <source>
        <dbReference type="EMBL" id="SES73746.1"/>
    </source>
</evidence>
<evidence type="ECO:0000313" key="3">
    <source>
        <dbReference type="Proteomes" id="UP000198507"/>
    </source>
</evidence>
<dbReference type="GO" id="GO:0008081">
    <property type="term" value="F:phosphoric diester hydrolase activity"/>
    <property type="evidence" value="ECO:0007669"/>
    <property type="project" value="InterPro"/>
</dbReference>
<dbReference type="PANTHER" id="PTHR46211">
    <property type="entry name" value="GLYCEROPHOSPHORYL DIESTER PHOSPHODIESTERASE"/>
    <property type="match status" value="1"/>
</dbReference>
<dbReference type="InterPro" id="IPR017946">
    <property type="entry name" value="PLC-like_Pdiesterase_TIM-brl"/>
</dbReference>
<dbReference type="CDD" id="cd08556">
    <property type="entry name" value="GDPD"/>
    <property type="match status" value="1"/>
</dbReference>
<dbReference type="Gene3D" id="3.20.20.190">
    <property type="entry name" value="Phosphatidylinositol (PI) phosphodiesterase"/>
    <property type="match status" value="1"/>
</dbReference>
<dbReference type="RefSeq" id="WP_175486277.1">
    <property type="nucleotide sequence ID" value="NZ_FOIE01000001.1"/>
</dbReference>
<dbReference type="GO" id="GO:0006629">
    <property type="term" value="P:lipid metabolic process"/>
    <property type="evidence" value="ECO:0007669"/>
    <property type="project" value="InterPro"/>
</dbReference>
<proteinExistence type="predicted"/>
<dbReference type="AlphaFoldDB" id="A0A1H9YX22"/>
<dbReference type="InterPro" id="IPR030395">
    <property type="entry name" value="GP_PDE_dom"/>
</dbReference>
<dbReference type="PROSITE" id="PS51704">
    <property type="entry name" value="GP_PDE"/>
    <property type="match status" value="1"/>
</dbReference>
<protein>
    <submittedName>
        <fullName evidence="2">Glycerophosphoryl diester phosphodiesterase</fullName>
    </submittedName>
</protein>
<dbReference type="PANTHER" id="PTHR46211:SF14">
    <property type="entry name" value="GLYCEROPHOSPHODIESTER PHOSPHODIESTERASE"/>
    <property type="match status" value="1"/>
</dbReference>